<name>A0A4R3I7H5_9GAMM</name>
<evidence type="ECO:0000313" key="4">
    <source>
        <dbReference type="Proteomes" id="UP000295793"/>
    </source>
</evidence>
<dbReference type="OrthoDB" id="9782820at2"/>
<dbReference type="NCBIfam" id="TIGR04336">
    <property type="entry name" value="AmmeMemoSam_B"/>
    <property type="match status" value="1"/>
</dbReference>
<comment type="similarity">
    <text evidence="1 2">Belongs to the MEMO1 family.</text>
</comment>
<proteinExistence type="inferred from homology"/>
<dbReference type="InterPro" id="IPR002737">
    <property type="entry name" value="MEMO1_fam"/>
</dbReference>
<sequence length="265" mass="28893">MSVRQPAVAGTFYNANAEELQQEIQAFLANIQEAPPKAAPAMLIVPHAGYVYSGQIAAFAYAQLKGHEDAYNRVIVLGPSHRVLLEGIAISSDNRFETPLGQIHCDTSAIARLSNLPFVAYRHDAHLLEHSLEVQLPFLQTLLGEFELIPLVVGGIDPPQLIAALESIWDEKTLLVVSTDLSHFHRDAPARAIDENTIHKILQYDPDIEGFEACGHFPLAGALGFAQQRGWDIQLLTKGNSGDIFGDKSRVVGYASFSLNSTQAA</sequence>
<dbReference type="RefSeq" id="WP_132701788.1">
    <property type="nucleotide sequence ID" value="NZ_SLZR01000008.1"/>
</dbReference>
<dbReference type="EMBL" id="SLZR01000008">
    <property type="protein sequence ID" value="TCS40824.1"/>
    <property type="molecule type" value="Genomic_DNA"/>
</dbReference>
<accession>A0A4R3I7H5</accession>
<gene>
    <name evidence="3" type="ORF">BCF53_108193</name>
</gene>
<dbReference type="PANTHER" id="PTHR11060:SF0">
    <property type="entry name" value="PROTEIN MEMO1"/>
    <property type="match status" value="1"/>
</dbReference>
<evidence type="ECO:0000313" key="3">
    <source>
        <dbReference type="EMBL" id="TCS40824.1"/>
    </source>
</evidence>
<dbReference type="Gene3D" id="3.40.830.10">
    <property type="entry name" value="LigB-like"/>
    <property type="match status" value="1"/>
</dbReference>
<reference evidence="3 4" key="1">
    <citation type="submission" date="2019-03" db="EMBL/GenBank/DDBJ databases">
        <title>Genomic Encyclopedia of Archaeal and Bacterial Type Strains, Phase II (KMG-II): from individual species to whole genera.</title>
        <authorList>
            <person name="Goeker M."/>
        </authorList>
    </citation>
    <scope>NUCLEOTIDE SEQUENCE [LARGE SCALE GENOMIC DNA]</scope>
    <source>
        <strain evidence="3 4">DSM 15388</strain>
    </source>
</reference>
<dbReference type="AlphaFoldDB" id="A0A4R3I7H5"/>
<keyword evidence="4" id="KW-1185">Reference proteome</keyword>
<dbReference type="CDD" id="cd07361">
    <property type="entry name" value="MEMO_like"/>
    <property type="match status" value="1"/>
</dbReference>
<protein>
    <recommendedName>
        <fullName evidence="2">MEMO1 family protein BCF53_108193</fullName>
    </recommendedName>
</protein>
<organism evidence="3 4">
    <name type="scientific">Reinekea marinisedimentorum</name>
    <dbReference type="NCBI Taxonomy" id="230495"/>
    <lineage>
        <taxon>Bacteria</taxon>
        <taxon>Pseudomonadati</taxon>
        <taxon>Pseudomonadota</taxon>
        <taxon>Gammaproteobacteria</taxon>
        <taxon>Oceanospirillales</taxon>
        <taxon>Saccharospirillaceae</taxon>
        <taxon>Reinekea</taxon>
    </lineage>
</organism>
<dbReference type="Proteomes" id="UP000295793">
    <property type="component" value="Unassembled WGS sequence"/>
</dbReference>
<evidence type="ECO:0000256" key="2">
    <source>
        <dbReference type="HAMAP-Rule" id="MF_00055"/>
    </source>
</evidence>
<comment type="caution">
    <text evidence="3">The sequence shown here is derived from an EMBL/GenBank/DDBJ whole genome shotgun (WGS) entry which is preliminary data.</text>
</comment>
<dbReference type="PANTHER" id="PTHR11060">
    <property type="entry name" value="PROTEIN MEMO1"/>
    <property type="match status" value="1"/>
</dbReference>
<dbReference type="HAMAP" id="MF_00055">
    <property type="entry name" value="MEMO1"/>
    <property type="match status" value="1"/>
</dbReference>
<dbReference type="Pfam" id="PF01875">
    <property type="entry name" value="Memo"/>
    <property type="match status" value="1"/>
</dbReference>
<evidence type="ECO:0000256" key="1">
    <source>
        <dbReference type="ARBA" id="ARBA00006315"/>
    </source>
</evidence>